<dbReference type="PANTHER" id="PTHR35023">
    <property type="entry name" value="CHELATASE-RELATED"/>
    <property type="match status" value="1"/>
</dbReference>
<dbReference type="InterPro" id="IPR036465">
    <property type="entry name" value="vWFA_dom_sf"/>
</dbReference>
<dbReference type="InterPro" id="IPR041628">
    <property type="entry name" value="ChlI/MoxR_AAA_lid"/>
</dbReference>
<dbReference type="PROSITE" id="PS50234">
    <property type="entry name" value="VWFA"/>
    <property type="match status" value="1"/>
</dbReference>
<evidence type="ECO:0000313" key="3">
    <source>
        <dbReference type="EMBL" id="MDQ0273582.1"/>
    </source>
</evidence>
<feature type="compositionally biased region" description="Basic and acidic residues" evidence="1">
    <location>
        <begin position="268"/>
        <end position="285"/>
    </location>
</feature>
<dbReference type="InterPro" id="IPR027417">
    <property type="entry name" value="P-loop_NTPase"/>
</dbReference>
<dbReference type="GO" id="GO:0016851">
    <property type="term" value="F:magnesium chelatase activity"/>
    <property type="evidence" value="ECO:0007669"/>
    <property type="project" value="UniProtKB-EC"/>
</dbReference>
<gene>
    <name evidence="3" type="ORF">J2S17_005514</name>
</gene>
<dbReference type="EC" id="6.6.1.1" evidence="3"/>
<dbReference type="Proteomes" id="UP001238088">
    <property type="component" value="Unassembled WGS sequence"/>
</dbReference>
<dbReference type="Pfam" id="PF13519">
    <property type="entry name" value="VWA_2"/>
    <property type="match status" value="1"/>
</dbReference>
<reference evidence="3 4" key="1">
    <citation type="submission" date="2023-07" db="EMBL/GenBank/DDBJ databases">
        <title>Genomic Encyclopedia of Type Strains, Phase IV (KMG-IV): sequencing the most valuable type-strain genomes for metagenomic binning, comparative biology and taxonomic classification.</title>
        <authorList>
            <person name="Goeker M."/>
        </authorList>
    </citation>
    <scope>NUCLEOTIDE SEQUENCE [LARGE SCALE GENOMIC DNA]</scope>
    <source>
        <strain evidence="3 4">DSM 23494</strain>
    </source>
</reference>
<dbReference type="Gene3D" id="3.40.50.410">
    <property type="entry name" value="von Willebrand factor, type A domain"/>
    <property type="match status" value="1"/>
</dbReference>
<dbReference type="Pfam" id="PF17863">
    <property type="entry name" value="AAA_lid_2"/>
    <property type="match status" value="1"/>
</dbReference>
<dbReference type="Gene3D" id="1.10.8.80">
    <property type="entry name" value="Magnesium chelatase subunit I, C-Terminal domain"/>
    <property type="match status" value="1"/>
</dbReference>
<evidence type="ECO:0000256" key="1">
    <source>
        <dbReference type="SAM" id="MobiDB-lite"/>
    </source>
</evidence>
<dbReference type="SMART" id="SM00327">
    <property type="entry name" value="VWA"/>
    <property type="match status" value="1"/>
</dbReference>
<evidence type="ECO:0000259" key="2">
    <source>
        <dbReference type="PROSITE" id="PS50234"/>
    </source>
</evidence>
<dbReference type="EMBL" id="JAUSUB010000043">
    <property type="protein sequence ID" value="MDQ0273582.1"/>
    <property type="molecule type" value="Genomic_DNA"/>
</dbReference>
<evidence type="ECO:0000313" key="4">
    <source>
        <dbReference type="Proteomes" id="UP001238088"/>
    </source>
</evidence>
<name>A0ABU0AQK1_9BACI</name>
<feature type="region of interest" description="Disordered" evidence="1">
    <location>
        <begin position="255"/>
        <end position="320"/>
    </location>
</feature>
<protein>
    <submittedName>
        <fullName evidence="3">Magnesium chelatase subunit D</fullName>
        <ecNumber evidence="3">6.6.1.1</ecNumber>
    </submittedName>
</protein>
<accession>A0ABU0AQK1</accession>
<keyword evidence="4" id="KW-1185">Reference proteome</keyword>
<feature type="region of interest" description="Disordered" evidence="1">
    <location>
        <begin position="350"/>
        <end position="371"/>
    </location>
</feature>
<dbReference type="InterPro" id="IPR002035">
    <property type="entry name" value="VWF_A"/>
</dbReference>
<comment type="caution">
    <text evidence="3">The sequence shown here is derived from an EMBL/GenBank/DDBJ whole genome shotgun (WGS) entry which is preliminary data.</text>
</comment>
<feature type="domain" description="VWFA" evidence="2">
    <location>
        <begin position="426"/>
        <end position="614"/>
    </location>
</feature>
<dbReference type="SUPFAM" id="SSF53300">
    <property type="entry name" value="vWA-like"/>
    <property type="match status" value="1"/>
</dbReference>
<proteinExistence type="predicted"/>
<dbReference type="RefSeq" id="WP_307479876.1">
    <property type="nucleotide sequence ID" value="NZ_JAUSUB010000043.1"/>
</dbReference>
<dbReference type="InterPro" id="IPR052989">
    <property type="entry name" value="Mg-chelatase_DI-like"/>
</dbReference>
<organism evidence="3 4">
    <name type="scientific">Cytobacillus purgationiresistens</name>
    <dbReference type="NCBI Taxonomy" id="863449"/>
    <lineage>
        <taxon>Bacteria</taxon>
        <taxon>Bacillati</taxon>
        <taxon>Bacillota</taxon>
        <taxon>Bacilli</taxon>
        <taxon>Bacillales</taxon>
        <taxon>Bacillaceae</taxon>
        <taxon>Cytobacillus</taxon>
    </lineage>
</organism>
<sequence length="618" mass="69004">MKRLVGQMKAKRGIAATLVNPYLDRVCIIGAGGTGKTTLLEAIVSYFPKKDTVFVPTHVTTEKLLGEKEIALFSQLENNPGNHSLLYQAKIVITDQFALMSESKQRLLVQMLKNKQVHVDQNSDFSNTPLRAQWFYCLDQENEDKSLLKHAKLCVQLLPIFDVSERSNILFTADNPEREYALEEIEKAKQRLSSVQVSDEMLRLAVEVVIGSGCRNQEADIDLIETARALAALDSDESIEVKHIEEAAGYTVAHRMEEQQESPLPESAESHTNREASEDHSEGENHSATNRESMPIDHSGGGYDYEASGEPLPKQGSPNNEAIAEVPEDEVDQMITYLKVQSDLLYPKRTIQPQSTKGKHREGTNAGDNGRMLRAVSRPTESISLYHTLIAATPYRKVRVPKEGMTLAIEKEDIRYKLKEQQQGFTILFLVDASSSIAAKKHMRVVKGAIFELLQQAYQKRDRIGMVTFRKTEAVEVLPFTNKFPEAKRKLGEISTGGKTPLAAGLEKALYLCEKEKRMHKQALPYLVILTDGNANETLKPGGTASQARSESYQIARKIAIKQFPVTVIDTQQGKSQFGLAEELATALDGEYISLDVLTDKNIAKTVQRRLHPLEGKR</sequence>
<dbReference type="Gene3D" id="3.40.50.300">
    <property type="entry name" value="P-loop containing nucleotide triphosphate hydrolases"/>
    <property type="match status" value="1"/>
</dbReference>
<dbReference type="SUPFAM" id="SSF52540">
    <property type="entry name" value="P-loop containing nucleoside triphosphate hydrolases"/>
    <property type="match status" value="1"/>
</dbReference>
<keyword evidence="3" id="KW-0436">Ligase</keyword>
<dbReference type="PANTHER" id="PTHR35023:SF1">
    <property type="entry name" value="MG-PROTOPORPHYRIN IX CHELATASE"/>
    <property type="match status" value="1"/>
</dbReference>